<gene>
    <name evidence="4" type="ORF">HYFRA_00006782</name>
</gene>
<dbReference type="Gene3D" id="3.40.50.300">
    <property type="entry name" value="P-loop containing nucleotide triphosphate hydrolases"/>
    <property type="match status" value="1"/>
</dbReference>
<dbReference type="SUPFAM" id="SSF52540">
    <property type="entry name" value="P-loop containing nucleoside triphosphate hydrolases"/>
    <property type="match status" value="1"/>
</dbReference>
<organism evidence="4 5">
    <name type="scientific">Hymenoscyphus fraxineus</name>
    <dbReference type="NCBI Taxonomy" id="746836"/>
    <lineage>
        <taxon>Eukaryota</taxon>
        <taxon>Fungi</taxon>
        <taxon>Dikarya</taxon>
        <taxon>Ascomycota</taxon>
        <taxon>Pezizomycotina</taxon>
        <taxon>Leotiomycetes</taxon>
        <taxon>Helotiales</taxon>
        <taxon>Helotiaceae</taxon>
        <taxon>Hymenoscyphus</taxon>
    </lineage>
</organism>
<keyword evidence="5" id="KW-1185">Reference proteome</keyword>
<evidence type="ECO:0000256" key="1">
    <source>
        <dbReference type="SAM" id="MobiDB-lite"/>
    </source>
</evidence>
<dbReference type="AlphaFoldDB" id="A0A9N9KMZ6"/>
<evidence type="ECO:0000313" key="4">
    <source>
        <dbReference type="EMBL" id="CAG8950289.1"/>
    </source>
</evidence>
<dbReference type="GO" id="GO:0016887">
    <property type="term" value="F:ATP hydrolysis activity"/>
    <property type="evidence" value="ECO:0007669"/>
    <property type="project" value="InterPro"/>
</dbReference>
<dbReference type="InterPro" id="IPR027417">
    <property type="entry name" value="P-loop_NTPase"/>
</dbReference>
<proteinExistence type="predicted"/>
<evidence type="ECO:0000313" key="5">
    <source>
        <dbReference type="Proteomes" id="UP000696280"/>
    </source>
</evidence>
<dbReference type="EMBL" id="CAJVRL010000037">
    <property type="protein sequence ID" value="CAG8950289.1"/>
    <property type="molecule type" value="Genomic_DNA"/>
</dbReference>
<dbReference type="PANTHER" id="PTHR46411">
    <property type="entry name" value="FAMILY ATPASE, PUTATIVE-RELATED"/>
    <property type="match status" value="1"/>
</dbReference>
<feature type="region of interest" description="Disordered" evidence="1">
    <location>
        <begin position="21"/>
        <end position="59"/>
    </location>
</feature>
<evidence type="ECO:0000259" key="2">
    <source>
        <dbReference type="Pfam" id="PF00004"/>
    </source>
</evidence>
<sequence>MIISTIKTLQRDKLSELSGQTVMPETEAKSKKREINPLSQEFGEDKRVRKGKDHSQKEMAPDFEDVHGDVLASWEYQTLIASGTMTYDLLWTLFDHERKTVIYQNDNAHDRLLQFVALETKQNPRETVIQAKYADWDGSKFMLFDEYIQIPHYGFARNITDLEVYPKDFHRNPKLVEECIKRGAIFEKSCKRDGNFKNFKGVGRVILAGPEDTSMAMEIPKCEMGGGWTPITLYECPNGVLHEDYLRLITPWVKGFTFEEWKEVVLPIVEVEGMNWKNDPLKDVVLEEGVEETITNLVKSHADGKKKPTILLRGPSGMGKRSTVAAFAEQIQAPLYEIKIGGFQDILTVETLRRDFAKAEKYGAVILMCRAELLLEAPSTKGFNDIVRNELVSVFRQVLEHRRCITFLSRSRLKVMDDAFNSAIQQQLLFTKLKVEAREKIWESVLGGRFTTEDIKVLAAHCDKFDGWHIKWIAEKALSKPLKSELGVDQILRIIELQKS</sequence>
<feature type="compositionally biased region" description="Basic and acidic residues" evidence="1">
    <location>
        <begin position="26"/>
        <end position="35"/>
    </location>
</feature>
<evidence type="ECO:0008006" key="6">
    <source>
        <dbReference type="Google" id="ProtNLM"/>
    </source>
</evidence>
<dbReference type="InterPro" id="IPR003959">
    <property type="entry name" value="ATPase_AAA_core"/>
</dbReference>
<reference evidence="4" key="1">
    <citation type="submission" date="2021-07" db="EMBL/GenBank/DDBJ databases">
        <authorList>
            <person name="Durling M."/>
        </authorList>
    </citation>
    <scope>NUCLEOTIDE SEQUENCE</scope>
</reference>
<dbReference type="GO" id="GO:0005524">
    <property type="term" value="F:ATP binding"/>
    <property type="evidence" value="ECO:0007669"/>
    <property type="project" value="InterPro"/>
</dbReference>
<feature type="domain" description="DUF7025" evidence="3">
    <location>
        <begin position="76"/>
        <end position="171"/>
    </location>
</feature>
<comment type="caution">
    <text evidence="4">The sequence shown here is derived from an EMBL/GenBank/DDBJ whole genome shotgun (WGS) entry which is preliminary data.</text>
</comment>
<dbReference type="Proteomes" id="UP000696280">
    <property type="component" value="Unassembled WGS sequence"/>
</dbReference>
<feature type="domain" description="ATPase AAA-type core" evidence="2">
    <location>
        <begin position="310"/>
        <end position="428"/>
    </location>
</feature>
<dbReference type="Pfam" id="PF00004">
    <property type="entry name" value="AAA"/>
    <property type="match status" value="1"/>
</dbReference>
<dbReference type="InterPro" id="IPR054289">
    <property type="entry name" value="DUF7025"/>
</dbReference>
<dbReference type="Pfam" id="PF22942">
    <property type="entry name" value="DUF7025"/>
    <property type="match status" value="1"/>
</dbReference>
<accession>A0A9N9KMZ6</accession>
<feature type="compositionally biased region" description="Basic and acidic residues" evidence="1">
    <location>
        <begin position="43"/>
        <end position="59"/>
    </location>
</feature>
<evidence type="ECO:0000259" key="3">
    <source>
        <dbReference type="Pfam" id="PF22942"/>
    </source>
</evidence>
<protein>
    <recommendedName>
        <fullName evidence="6">ATPase AAA-type core domain-containing protein</fullName>
    </recommendedName>
</protein>
<dbReference type="PANTHER" id="PTHR46411:SF3">
    <property type="entry name" value="AAA+ ATPASE DOMAIN-CONTAINING PROTEIN"/>
    <property type="match status" value="1"/>
</dbReference>
<name>A0A9N9KMZ6_9HELO</name>
<dbReference type="OrthoDB" id="10042665at2759"/>